<dbReference type="Proteomes" id="UP000299102">
    <property type="component" value="Unassembled WGS sequence"/>
</dbReference>
<dbReference type="AlphaFoldDB" id="A0A4C1YWW3"/>
<keyword evidence="2" id="KW-1185">Reference proteome</keyword>
<comment type="caution">
    <text evidence="1">The sequence shown here is derived from an EMBL/GenBank/DDBJ whole genome shotgun (WGS) entry which is preliminary data.</text>
</comment>
<sequence length="139" mass="15191">MHTRVKSGDGLVNFGLVRVGHPLPSTRSCRAANGFLDIQNYSGLSLLSSTRRRRDSAVLVCVRLLFIGRRASRFEVTRRCRYPIAVSVFITPLSCPPATFSLHFGRKAAGAGRCGSGAVDGRRHRRADGYTSWDNDGAP</sequence>
<proteinExistence type="predicted"/>
<dbReference type="EMBL" id="BGZK01001426">
    <property type="protein sequence ID" value="GBP79710.1"/>
    <property type="molecule type" value="Genomic_DNA"/>
</dbReference>
<gene>
    <name evidence="1" type="ORF">EVAR_34835_1</name>
</gene>
<protein>
    <submittedName>
        <fullName evidence="1">Uncharacterized protein</fullName>
    </submittedName>
</protein>
<organism evidence="1 2">
    <name type="scientific">Eumeta variegata</name>
    <name type="common">Bagworm moth</name>
    <name type="synonym">Eumeta japonica</name>
    <dbReference type="NCBI Taxonomy" id="151549"/>
    <lineage>
        <taxon>Eukaryota</taxon>
        <taxon>Metazoa</taxon>
        <taxon>Ecdysozoa</taxon>
        <taxon>Arthropoda</taxon>
        <taxon>Hexapoda</taxon>
        <taxon>Insecta</taxon>
        <taxon>Pterygota</taxon>
        <taxon>Neoptera</taxon>
        <taxon>Endopterygota</taxon>
        <taxon>Lepidoptera</taxon>
        <taxon>Glossata</taxon>
        <taxon>Ditrysia</taxon>
        <taxon>Tineoidea</taxon>
        <taxon>Psychidae</taxon>
        <taxon>Oiketicinae</taxon>
        <taxon>Eumeta</taxon>
    </lineage>
</organism>
<reference evidence="1 2" key="1">
    <citation type="journal article" date="2019" name="Commun. Biol.">
        <title>The bagworm genome reveals a unique fibroin gene that provides high tensile strength.</title>
        <authorList>
            <person name="Kono N."/>
            <person name="Nakamura H."/>
            <person name="Ohtoshi R."/>
            <person name="Tomita M."/>
            <person name="Numata K."/>
            <person name="Arakawa K."/>
        </authorList>
    </citation>
    <scope>NUCLEOTIDE SEQUENCE [LARGE SCALE GENOMIC DNA]</scope>
</reference>
<evidence type="ECO:0000313" key="2">
    <source>
        <dbReference type="Proteomes" id="UP000299102"/>
    </source>
</evidence>
<name>A0A4C1YWW3_EUMVA</name>
<accession>A0A4C1YWW3</accession>
<evidence type="ECO:0000313" key="1">
    <source>
        <dbReference type="EMBL" id="GBP79710.1"/>
    </source>
</evidence>